<dbReference type="Proteomes" id="UP001152320">
    <property type="component" value="Chromosome 3"/>
</dbReference>
<organism evidence="2 3">
    <name type="scientific">Holothuria leucospilota</name>
    <name type="common">Black long sea cucumber</name>
    <name type="synonym">Mertensiothuria leucospilota</name>
    <dbReference type="NCBI Taxonomy" id="206669"/>
    <lineage>
        <taxon>Eukaryota</taxon>
        <taxon>Metazoa</taxon>
        <taxon>Echinodermata</taxon>
        <taxon>Eleutherozoa</taxon>
        <taxon>Echinozoa</taxon>
        <taxon>Holothuroidea</taxon>
        <taxon>Aspidochirotacea</taxon>
        <taxon>Aspidochirotida</taxon>
        <taxon>Holothuriidae</taxon>
        <taxon>Holothuria</taxon>
    </lineage>
</organism>
<dbReference type="GO" id="GO:0006355">
    <property type="term" value="P:regulation of DNA-templated transcription"/>
    <property type="evidence" value="ECO:0007669"/>
    <property type="project" value="InterPro"/>
</dbReference>
<dbReference type="InterPro" id="IPR016032">
    <property type="entry name" value="Sig_transdc_resp-reg_C-effctor"/>
</dbReference>
<feature type="domain" description="HTH luxR-type" evidence="1">
    <location>
        <begin position="19"/>
        <end position="41"/>
    </location>
</feature>
<keyword evidence="3" id="KW-1185">Reference proteome</keyword>
<comment type="caution">
    <text evidence="2">The sequence shown here is derived from an EMBL/GenBank/DDBJ whole genome shotgun (WGS) entry which is preliminary data.</text>
</comment>
<dbReference type="AlphaFoldDB" id="A0A9Q1CI23"/>
<accession>A0A9Q1CI23</accession>
<name>A0A9Q1CI23_HOLLE</name>
<dbReference type="Gene3D" id="1.10.10.10">
    <property type="entry name" value="Winged helix-like DNA-binding domain superfamily/Winged helix DNA-binding domain"/>
    <property type="match status" value="1"/>
</dbReference>
<reference evidence="2" key="1">
    <citation type="submission" date="2021-10" db="EMBL/GenBank/DDBJ databases">
        <title>Tropical sea cucumber genome reveals ecological adaptation and Cuvierian tubules defense mechanism.</title>
        <authorList>
            <person name="Chen T."/>
        </authorList>
    </citation>
    <scope>NUCLEOTIDE SEQUENCE</scope>
    <source>
        <strain evidence="2">Nanhai2018</strain>
        <tissue evidence="2">Muscle</tissue>
    </source>
</reference>
<dbReference type="SUPFAM" id="SSF46894">
    <property type="entry name" value="C-terminal effector domain of the bipartite response regulators"/>
    <property type="match status" value="1"/>
</dbReference>
<sequence length="68" mass="7849">MAEYSPRLEREEGRLIEDVEMGFSNKEIAELLKISNSTVKRRRAELGVRKKGSNYSHECSEVNEADVY</sequence>
<evidence type="ECO:0000313" key="2">
    <source>
        <dbReference type="EMBL" id="KAJ8045797.1"/>
    </source>
</evidence>
<evidence type="ECO:0000313" key="3">
    <source>
        <dbReference type="Proteomes" id="UP001152320"/>
    </source>
</evidence>
<dbReference type="GO" id="GO:0003677">
    <property type="term" value="F:DNA binding"/>
    <property type="evidence" value="ECO:0007669"/>
    <property type="project" value="InterPro"/>
</dbReference>
<dbReference type="InterPro" id="IPR036388">
    <property type="entry name" value="WH-like_DNA-bd_sf"/>
</dbReference>
<dbReference type="Pfam" id="PF00196">
    <property type="entry name" value="GerE"/>
    <property type="match status" value="1"/>
</dbReference>
<proteinExistence type="predicted"/>
<gene>
    <name evidence="2" type="ORF">HOLleu_08880</name>
</gene>
<protein>
    <recommendedName>
        <fullName evidence="1">HTH luxR-type domain-containing protein</fullName>
    </recommendedName>
</protein>
<dbReference type="InterPro" id="IPR000792">
    <property type="entry name" value="Tscrpt_reg_LuxR_C"/>
</dbReference>
<dbReference type="EMBL" id="JAIZAY010000003">
    <property type="protein sequence ID" value="KAJ8045797.1"/>
    <property type="molecule type" value="Genomic_DNA"/>
</dbReference>
<evidence type="ECO:0000259" key="1">
    <source>
        <dbReference type="Pfam" id="PF00196"/>
    </source>
</evidence>